<feature type="region of interest" description="Disordered" evidence="5">
    <location>
        <begin position="314"/>
        <end position="342"/>
    </location>
</feature>
<keyword evidence="3" id="KW-0378">Hydrolase</keyword>
<comment type="similarity">
    <text evidence="1">Belongs to the peptidase C40 family.</text>
</comment>
<evidence type="ECO:0000313" key="7">
    <source>
        <dbReference type="EMBL" id="MBU9721405.1"/>
    </source>
</evidence>
<dbReference type="EMBL" id="JAHQCR010000034">
    <property type="protein sequence ID" value="MBU9721405.1"/>
    <property type="molecule type" value="Genomic_DNA"/>
</dbReference>
<feature type="compositionally biased region" description="Low complexity" evidence="5">
    <location>
        <begin position="314"/>
        <end position="326"/>
    </location>
</feature>
<evidence type="ECO:0000259" key="6">
    <source>
        <dbReference type="PROSITE" id="PS51935"/>
    </source>
</evidence>
<feature type="domain" description="NlpC/P60" evidence="6">
    <location>
        <begin position="344"/>
        <end position="462"/>
    </location>
</feature>
<evidence type="ECO:0000256" key="1">
    <source>
        <dbReference type="ARBA" id="ARBA00007074"/>
    </source>
</evidence>
<comment type="caution">
    <text evidence="7">The sequence shown here is derived from an EMBL/GenBank/DDBJ whole genome shotgun (WGS) entry which is preliminary data.</text>
</comment>
<dbReference type="Pfam" id="PF01471">
    <property type="entry name" value="PG_binding_1"/>
    <property type="match status" value="2"/>
</dbReference>
<protein>
    <submittedName>
        <fullName evidence="7">Peptidoglycan-binding protein</fullName>
    </submittedName>
</protein>
<dbReference type="SUPFAM" id="SSF47090">
    <property type="entry name" value="PGBD-like"/>
    <property type="match status" value="2"/>
</dbReference>
<keyword evidence="4" id="KW-0788">Thiol protease</keyword>
<dbReference type="PANTHER" id="PTHR47053:SF1">
    <property type="entry name" value="MUREIN DD-ENDOPEPTIDASE MEPH-RELATED"/>
    <property type="match status" value="1"/>
</dbReference>
<name>A0ABS6JSL1_9BACI</name>
<dbReference type="InterPro" id="IPR038765">
    <property type="entry name" value="Papain-like_cys_pep_sf"/>
</dbReference>
<dbReference type="InterPro" id="IPR036365">
    <property type="entry name" value="PGBD-like_sf"/>
</dbReference>
<keyword evidence="8" id="KW-1185">Reference proteome</keyword>
<dbReference type="Proteomes" id="UP000790580">
    <property type="component" value="Unassembled WGS sequence"/>
</dbReference>
<dbReference type="InterPro" id="IPR051202">
    <property type="entry name" value="Peptidase_C40"/>
</dbReference>
<evidence type="ECO:0000256" key="4">
    <source>
        <dbReference type="ARBA" id="ARBA00022807"/>
    </source>
</evidence>
<evidence type="ECO:0000313" key="8">
    <source>
        <dbReference type="Proteomes" id="UP000790580"/>
    </source>
</evidence>
<dbReference type="InterPro" id="IPR036366">
    <property type="entry name" value="PGBDSf"/>
</dbReference>
<accession>A0ABS6JSL1</accession>
<dbReference type="Gene3D" id="3.90.1720.10">
    <property type="entry name" value="endopeptidase domain like (from Nostoc punctiforme)"/>
    <property type="match status" value="1"/>
</dbReference>
<dbReference type="Pfam" id="PF00877">
    <property type="entry name" value="NLPC_P60"/>
    <property type="match status" value="1"/>
</dbReference>
<evidence type="ECO:0000256" key="2">
    <source>
        <dbReference type="ARBA" id="ARBA00022670"/>
    </source>
</evidence>
<gene>
    <name evidence="7" type="ORF">KS407_08085</name>
</gene>
<dbReference type="PANTHER" id="PTHR47053">
    <property type="entry name" value="MUREIN DD-ENDOPEPTIDASE MEPH-RELATED"/>
    <property type="match status" value="1"/>
</dbReference>
<keyword evidence="2" id="KW-0645">Protease</keyword>
<evidence type="ECO:0000256" key="5">
    <source>
        <dbReference type="SAM" id="MobiDB-lite"/>
    </source>
</evidence>
<proteinExistence type="inferred from homology"/>
<dbReference type="InterPro" id="IPR002477">
    <property type="entry name" value="Peptidoglycan-bd-like"/>
</dbReference>
<dbReference type="PROSITE" id="PS51935">
    <property type="entry name" value="NLPC_P60"/>
    <property type="match status" value="1"/>
</dbReference>
<sequence length="462" mass="51114">MKNWKDHKGKMLVGSVAAVAIAPVLTSQSHQSLETPSEFFQKPLSDSVQSQVNPYSQNVMMLQTHHHITNKKVNGTELKQSSNLNERESVDLTKDVPPLRLVEEKSEESLLASETVGSVWPEDTILMIGDESTKVETVQTYLKELGYYVGDLDGIYGAKTKEAVKHYQRENGLSIDGVVGTDMVSHLIGTKHIVSDTTQPDHFNEIYQPEQLSHSVYISQQSSLEKSKKDKEKRSYFQKGDKHNNIKVLQDKLQKAGYYHGPKDGIYGYGTEQAVILLQQDQGLSIDGLAGKEVFDFLKSSNLTEIAESRARALAAAEESATTTSSQNDESETTSSKEPAGKSDSFVENIIAKGEQLIGTPYVWGGTSPSGFDCSGFLVYLYNQSGKDLPRSVSDIWNVTSSVSKPQRGDFVFFETYKKGPSHAGIYLGDGAFIHTGTSSGVTISYLHESYWDNRYLGARRH</sequence>
<reference evidence="7 8" key="1">
    <citation type="submission" date="2021-06" db="EMBL/GenBank/DDBJ databases">
        <title>Bacillus sp. RD4P76, an endophyte from a halophyte.</title>
        <authorList>
            <person name="Sun J.-Q."/>
        </authorList>
    </citation>
    <scope>NUCLEOTIDE SEQUENCE [LARGE SCALE GENOMIC DNA]</scope>
    <source>
        <strain evidence="7 8">JCM 17098</strain>
    </source>
</reference>
<dbReference type="InterPro" id="IPR000064">
    <property type="entry name" value="NLP_P60_dom"/>
</dbReference>
<dbReference type="SUPFAM" id="SSF54001">
    <property type="entry name" value="Cysteine proteinases"/>
    <property type="match status" value="1"/>
</dbReference>
<organism evidence="7 8">
    <name type="scientific">Evansella alkalicola</name>
    <dbReference type="NCBI Taxonomy" id="745819"/>
    <lineage>
        <taxon>Bacteria</taxon>
        <taxon>Bacillati</taxon>
        <taxon>Bacillota</taxon>
        <taxon>Bacilli</taxon>
        <taxon>Bacillales</taxon>
        <taxon>Bacillaceae</taxon>
        <taxon>Evansella</taxon>
    </lineage>
</organism>
<dbReference type="RefSeq" id="WP_088075442.1">
    <property type="nucleotide sequence ID" value="NZ_JAHQCR010000034.1"/>
</dbReference>
<evidence type="ECO:0000256" key="3">
    <source>
        <dbReference type="ARBA" id="ARBA00022801"/>
    </source>
</evidence>
<dbReference type="Gene3D" id="1.10.101.10">
    <property type="entry name" value="PGBD-like superfamily/PGBD"/>
    <property type="match status" value="2"/>
</dbReference>